<gene>
    <name evidence="2" type="ORF">EVAR_12403_1</name>
</gene>
<reference evidence="2 3" key="1">
    <citation type="journal article" date="2019" name="Commun. Biol.">
        <title>The bagworm genome reveals a unique fibroin gene that provides high tensile strength.</title>
        <authorList>
            <person name="Kono N."/>
            <person name="Nakamura H."/>
            <person name="Ohtoshi R."/>
            <person name="Tomita M."/>
            <person name="Numata K."/>
            <person name="Arakawa K."/>
        </authorList>
    </citation>
    <scope>NUCLEOTIDE SEQUENCE [LARGE SCALE GENOMIC DNA]</scope>
</reference>
<keyword evidence="3" id="KW-1185">Reference proteome</keyword>
<sequence length="183" mass="19408">MHLAIVQRTKLCRSELPANDVMRSFNASRPSFLLPRLAIFHHCDAFVTNFTEAEFRGGLDNAAVAERPPGDPTSTGGTAHVAPFIGTMIARGSALRATNTYEQARGTSETASARAGARRGAAERERGGGGARQALSQREGRRTSLVSTADMITGALQRIEGEPPGAVYGGAAGRPVTYALRKR</sequence>
<accession>A0A4C1TZ71</accession>
<protein>
    <submittedName>
        <fullName evidence="2">Uncharacterized protein</fullName>
    </submittedName>
</protein>
<feature type="compositionally biased region" description="Polar residues" evidence="1">
    <location>
        <begin position="101"/>
        <end position="111"/>
    </location>
</feature>
<dbReference type="EMBL" id="BGZK01000107">
    <property type="protein sequence ID" value="GBP19362.1"/>
    <property type="molecule type" value="Genomic_DNA"/>
</dbReference>
<comment type="caution">
    <text evidence="2">The sequence shown here is derived from an EMBL/GenBank/DDBJ whole genome shotgun (WGS) entry which is preliminary data.</text>
</comment>
<dbReference type="Proteomes" id="UP000299102">
    <property type="component" value="Unassembled WGS sequence"/>
</dbReference>
<evidence type="ECO:0000313" key="3">
    <source>
        <dbReference type="Proteomes" id="UP000299102"/>
    </source>
</evidence>
<name>A0A4C1TZ71_EUMVA</name>
<evidence type="ECO:0000313" key="2">
    <source>
        <dbReference type="EMBL" id="GBP19362.1"/>
    </source>
</evidence>
<feature type="region of interest" description="Disordered" evidence="1">
    <location>
        <begin position="101"/>
        <end position="144"/>
    </location>
</feature>
<dbReference type="AlphaFoldDB" id="A0A4C1TZ71"/>
<evidence type="ECO:0000256" key="1">
    <source>
        <dbReference type="SAM" id="MobiDB-lite"/>
    </source>
</evidence>
<proteinExistence type="predicted"/>
<organism evidence="2 3">
    <name type="scientific">Eumeta variegata</name>
    <name type="common">Bagworm moth</name>
    <name type="synonym">Eumeta japonica</name>
    <dbReference type="NCBI Taxonomy" id="151549"/>
    <lineage>
        <taxon>Eukaryota</taxon>
        <taxon>Metazoa</taxon>
        <taxon>Ecdysozoa</taxon>
        <taxon>Arthropoda</taxon>
        <taxon>Hexapoda</taxon>
        <taxon>Insecta</taxon>
        <taxon>Pterygota</taxon>
        <taxon>Neoptera</taxon>
        <taxon>Endopterygota</taxon>
        <taxon>Lepidoptera</taxon>
        <taxon>Glossata</taxon>
        <taxon>Ditrysia</taxon>
        <taxon>Tineoidea</taxon>
        <taxon>Psychidae</taxon>
        <taxon>Oiketicinae</taxon>
        <taxon>Eumeta</taxon>
    </lineage>
</organism>